<evidence type="ECO:0000313" key="3">
    <source>
        <dbReference type="Proteomes" id="UP000193884"/>
    </source>
</evidence>
<protein>
    <recommendedName>
        <fullName evidence="4">DUF930 domain-containing protein</fullName>
    </recommendedName>
</protein>
<keyword evidence="1" id="KW-0812">Transmembrane</keyword>
<evidence type="ECO:0000313" key="2">
    <source>
        <dbReference type="EMBL" id="OSJ25039.1"/>
    </source>
</evidence>
<keyword evidence="1" id="KW-0472">Membrane</keyword>
<accession>A0ABX3WZF3</accession>
<reference evidence="2 3" key="1">
    <citation type="submission" date="2017-03" db="EMBL/GenBank/DDBJ databases">
        <title>Whole genome sequences of fourteen strains of Bradyrhizobium canariense and one strain of Bradyrhizobium japonicum isolated from Lupinus (Papilionoideae: Genisteae) species in Algeria.</title>
        <authorList>
            <person name="Crovadore J."/>
            <person name="Chekireb D."/>
            <person name="Brachmann A."/>
            <person name="Chablais R."/>
            <person name="Cochard B."/>
            <person name="Lefort F."/>
        </authorList>
    </citation>
    <scope>NUCLEOTIDE SEQUENCE [LARGE SCALE GENOMIC DNA]</scope>
    <source>
        <strain evidence="2 3">UBMAN05</strain>
    </source>
</reference>
<dbReference type="Pfam" id="PF06059">
    <property type="entry name" value="DUF930"/>
    <property type="match status" value="1"/>
</dbReference>
<organism evidence="2 3">
    <name type="scientific">Bradyrhizobium canariense</name>
    <dbReference type="NCBI Taxonomy" id="255045"/>
    <lineage>
        <taxon>Bacteria</taxon>
        <taxon>Pseudomonadati</taxon>
        <taxon>Pseudomonadota</taxon>
        <taxon>Alphaproteobacteria</taxon>
        <taxon>Hyphomicrobiales</taxon>
        <taxon>Nitrobacteraceae</taxon>
        <taxon>Bradyrhizobium</taxon>
    </lineage>
</organism>
<keyword evidence="1" id="KW-1133">Transmembrane helix</keyword>
<gene>
    <name evidence="2" type="ORF">BST63_24330</name>
</gene>
<evidence type="ECO:0000256" key="1">
    <source>
        <dbReference type="SAM" id="Phobius"/>
    </source>
</evidence>
<dbReference type="InterPro" id="IPR009273">
    <property type="entry name" value="DUF930"/>
</dbReference>
<name>A0ABX3WZF3_9BRAD</name>
<proteinExistence type="predicted"/>
<keyword evidence="3" id="KW-1185">Reference proteome</keyword>
<dbReference type="EMBL" id="NAFK01000170">
    <property type="protein sequence ID" value="OSJ25039.1"/>
    <property type="molecule type" value="Genomic_DNA"/>
</dbReference>
<sequence length="148" mass="15903">MGTFLPSPVPYLEPVTVKSFLLLSVGLAATTLVSSPAVGRTISDEQMMKLDLGARVEQRCNRRAMGLVGREHLGFHPDELVAYAYGDSRSSGAVVDASGAAVRSGNVWYHLAYSCQTSADGLKIERFKYSLGGAIPKGDWAEHYLVAP</sequence>
<feature type="transmembrane region" description="Helical" evidence="1">
    <location>
        <begin position="20"/>
        <end position="39"/>
    </location>
</feature>
<evidence type="ECO:0008006" key="4">
    <source>
        <dbReference type="Google" id="ProtNLM"/>
    </source>
</evidence>
<dbReference type="Proteomes" id="UP000193884">
    <property type="component" value="Unassembled WGS sequence"/>
</dbReference>
<comment type="caution">
    <text evidence="2">The sequence shown here is derived from an EMBL/GenBank/DDBJ whole genome shotgun (WGS) entry which is preliminary data.</text>
</comment>